<dbReference type="EMBL" id="JAIZAY010000007">
    <property type="protein sequence ID" value="KAJ8039434.1"/>
    <property type="molecule type" value="Genomic_DNA"/>
</dbReference>
<dbReference type="PANTHER" id="PTHR19879">
    <property type="entry name" value="TRANSCRIPTION INITIATION FACTOR TFIID"/>
    <property type="match status" value="1"/>
</dbReference>
<reference evidence="4" key="1">
    <citation type="submission" date="2021-10" db="EMBL/GenBank/DDBJ databases">
        <title>Tropical sea cucumber genome reveals ecological adaptation and Cuvierian tubules defense mechanism.</title>
        <authorList>
            <person name="Chen T."/>
        </authorList>
    </citation>
    <scope>NUCLEOTIDE SEQUENCE</scope>
    <source>
        <strain evidence="4">Nanhai2018</strain>
        <tissue evidence="4">Muscle</tissue>
    </source>
</reference>
<comment type="caution">
    <text evidence="4">The sequence shown here is derived from an EMBL/GenBank/DDBJ whole genome shotgun (WGS) entry which is preliminary data.</text>
</comment>
<feature type="repeat" description="WD" evidence="3">
    <location>
        <begin position="20"/>
        <end position="61"/>
    </location>
</feature>
<dbReference type="InterPro" id="IPR019775">
    <property type="entry name" value="WD40_repeat_CS"/>
</dbReference>
<dbReference type="PANTHER" id="PTHR19879:SF9">
    <property type="entry name" value="TRANSCRIPTION INITIATION FACTOR TFIID SUBUNIT 5"/>
    <property type="match status" value="1"/>
</dbReference>
<dbReference type="PRINTS" id="PR00320">
    <property type="entry name" value="GPROTEINBRPT"/>
</dbReference>
<organism evidence="4 5">
    <name type="scientific">Holothuria leucospilota</name>
    <name type="common">Black long sea cucumber</name>
    <name type="synonym">Mertensiothuria leucospilota</name>
    <dbReference type="NCBI Taxonomy" id="206669"/>
    <lineage>
        <taxon>Eukaryota</taxon>
        <taxon>Metazoa</taxon>
        <taxon>Echinodermata</taxon>
        <taxon>Eleutherozoa</taxon>
        <taxon>Echinozoa</taxon>
        <taxon>Holothuroidea</taxon>
        <taxon>Aspidochirotacea</taxon>
        <taxon>Aspidochirotida</taxon>
        <taxon>Holothuriidae</taxon>
        <taxon>Holothuria</taxon>
    </lineage>
</organism>
<accession>A0A9Q1HAY9</accession>
<dbReference type="PROSITE" id="PS50082">
    <property type="entry name" value="WD_REPEATS_2"/>
    <property type="match status" value="6"/>
</dbReference>
<evidence type="ECO:0000313" key="5">
    <source>
        <dbReference type="Proteomes" id="UP001152320"/>
    </source>
</evidence>
<dbReference type="SMART" id="SM00320">
    <property type="entry name" value="WD40"/>
    <property type="match status" value="6"/>
</dbReference>
<gene>
    <name evidence="4" type="ORF">HOLleu_17152</name>
</gene>
<keyword evidence="2" id="KW-0677">Repeat</keyword>
<dbReference type="Pfam" id="PF00400">
    <property type="entry name" value="WD40"/>
    <property type="match status" value="6"/>
</dbReference>
<feature type="repeat" description="WD" evidence="3">
    <location>
        <begin position="191"/>
        <end position="222"/>
    </location>
</feature>
<dbReference type="Gene3D" id="2.130.10.10">
    <property type="entry name" value="YVTN repeat-like/Quinoprotein amine dehydrogenase"/>
    <property type="match status" value="2"/>
</dbReference>
<dbReference type="OrthoDB" id="674604at2759"/>
<evidence type="ECO:0000256" key="1">
    <source>
        <dbReference type="ARBA" id="ARBA00022574"/>
    </source>
</evidence>
<proteinExistence type="predicted"/>
<protein>
    <submittedName>
        <fullName evidence="4">WD repeat-containing protein 38</fullName>
    </submittedName>
</protein>
<evidence type="ECO:0000256" key="3">
    <source>
        <dbReference type="PROSITE-ProRule" id="PRU00221"/>
    </source>
</evidence>
<dbReference type="PROSITE" id="PS50294">
    <property type="entry name" value="WD_REPEATS_REGION"/>
    <property type="match status" value="6"/>
</dbReference>
<dbReference type="AlphaFoldDB" id="A0A9Q1HAY9"/>
<dbReference type="Proteomes" id="UP001152320">
    <property type="component" value="Chromosome 7"/>
</dbReference>
<feature type="repeat" description="WD" evidence="3">
    <location>
        <begin position="62"/>
        <end position="103"/>
    </location>
</feature>
<evidence type="ECO:0000313" key="4">
    <source>
        <dbReference type="EMBL" id="KAJ8039434.1"/>
    </source>
</evidence>
<dbReference type="InterPro" id="IPR001680">
    <property type="entry name" value="WD40_rpt"/>
</dbReference>
<dbReference type="InterPro" id="IPR036322">
    <property type="entry name" value="WD40_repeat_dom_sf"/>
</dbReference>
<dbReference type="CDD" id="cd00200">
    <property type="entry name" value="WD40"/>
    <property type="match status" value="1"/>
</dbReference>
<dbReference type="InterPro" id="IPR015943">
    <property type="entry name" value="WD40/YVTN_repeat-like_dom_sf"/>
</dbReference>
<feature type="repeat" description="WD" evidence="3">
    <location>
        <begin position="104"/>
        <end position="145"/>
    </location>
</feature>
<dbReference type="InterPro" id="IPR020472">
    <property type="entry name" value="WD40_PAC1"/>
</dbReference>
<name>A0A9Q1HAY9_HOLLE</name>
<sequence>MLAAKLELQDAYSHADSKEYDKHKDEVNCLAFSPDLEMMVTGADDGRVRIFNRVKGQLVTRLFGHQGAVKGVAVSLNSKFIASAAMDGFVHVWQTCDAQLIHKLTGHASGVETVAFSHDASLLCSGGWDSTAIIWNLKAGTPQNILTGHKKAVICSAFSPKEDLLATGSWDNHIRLWTLGKSKNAGMCQVLKGHGAAVHTVTFSKKGMLASGSHDKTVLLWNPRGAILLHELKAHTGWVRSLAFNVDGTILASVSDDETCKLWDVITGECAKTMELSASIGQVHCVAFGGDDRLIAGGANILRGKKKKSDSQEDAESVSKKD</sequence>
<evidence type="ECO:0000256" key="2">
    <source>
        <dbReference type="ARBA" id="ARBA00022737"/>
    </source>
</evidence>
<feature type="repeat" description="WD" evidence="3">
    <location>
        <begin position="232"/>
        <end position="273"/>
    </location>
</feature>
<dbReference type="SUPFAM" id="SSF50978">
    <property type="entry name" value="WD40 repeat-like"/>
    <property type="match status" value="1"/>
</dbReference>
<dbReference type="PROSITE" id="PS00678">
    <property type="entry name" value="WD_REPEATS_1"/>
    <property type="match status" value="2"/>
</dbReference>
<feature type="repeat" description="WD" evidence="3">
    <location>
        <begin position="146"/>
        <end position="187"/>
    </location>
</feature>
<keyword evidence="5" id="KW-1185">Reference proteome</keyword>
<keyword evidence="1 3" id="KW-0853">WD repeat</keyword>